<dbReference type="WBParaSite" id="ES5_v2.g10028.t1">
    <property type="protein sequence ID" value="ES5_v2.g10028.t1"/>
    <property type="gene ID" value="ES5_v2.g10028"/>
</dbReference>
<evidence type="ECO:0000313" key="1">
    <source>
        <dbReference type="Proteomes" id="UP000887579"/>
    </source>
</evidence>
<accession>A0AC34EZK4</accession>
<organism evidence="1 2">
    <name type="scientific">Panagrolaimus sp. ES5</name>
    <dbReference type="NCBI Taxonomy" id="591445"/>
    <lineage>
        <taxon>Eukaryota</taxon>
        <taxon>Metazoa</taxon>
        <taxon>Ecdysozoa</taxon>
        <taxon>Nematoda</taxon>
        <taxon>Chromadorea</taxon>
        <taxon>Rhabditida</taxon>
        <taxon>Tylenchina</taxon>
        <taxon>Panagrolaimomorpha</taxon>
        <taxon>Panagrolaimoidea</taxon>
        <taxon>Panagrolaimidae</taxon>
        <taxon>Panagrolaimus</taxon>
    </lineage>
</organism>
<dbReference type="Proteomes" id="UP000887579">
    <property type="component" value="Unplaced"/>
</dbReference>
<protein>
    <submittedName>
        <fullName evidence="2">Uncharacterized protein</fullName>
    </submittedName>
</protein>
<proteinExistence type="predicted"/>
<evidence type="ECO:0000313" key="2">
    <source>
        <dbReference type="WBParaSite" id="ES5_v2.g10028.t1"/>
    </source>
</evidence>
<reference evidence="2" key="1">
    <citation type="submission" date="2022-11" db="UniProtKB">
        <authorList>
            <consortium name="WormBaseParasite"/>
        </authorList>
    </citation>
    <scope>IDENTIFICATION</scope>
</reference>
<name>A0AC34EZK4_9BILA</name>
<sequence>MAADGFLVAKRSNNRDFVWYHGPSIKERIENFAPIVREIDNNYVRFIIYEKNFVDSMFHGKLISGKINVGTELVLMPNSIICTVEQCFEDGCEVLTATSGSFVSIRIRNINFNVFDDGIFCFSTALRCTTANTFRAKVKFFGRTDSLRERHLFTLHYQSKTFPAEIRRIISRVNKFTGVESDAAFMKCDNGFEYIITIATTVQICFYSNEDFAILRRVLLVSNGTAFGTGIIINP</sequence>